<dbReference type="RefSeq" id="WP_012581932.1">
    <property type="nucleotide sequence ID" value="NC_017537.1"/>
</dbReference>
<dbReference type="KEGG" id="lmq:LMM7_0474"/>
<reference evidence="1 2" key="1">
    <citation type="journal article" date="2011" name="J. Bacteriol.">
        <title>Genome sequence of the nonpathogenic Listeria monocytogenes serovar 4a strain M7.</title>
        <authorList>
            <person name="Chen J."/>
            <person name="Xia Y."/>
            <person name="Cheng C."/>
            <person name="Fang C."/>
            <person name="Shan Y."/>
            <person name="Jin G."/>
            <person name="Fang W."/>
        </authorList>
    </citation>
    <scope>NUCLEOTIDE SEQUENCE [LARGE SCALE GENOMIC DNA]</scope>
    <source>
        <strain evidence="1 2">M7</strain>
    </source>
</reference>
<protein>
    <submittedName>
        <fullName evidence="1">Uncharacterized protein</fullName>
    </submittedName>
</protein>
<dbReference type="HOGENOM" id="CLU_132556_0_0_9"/>
<evidence type="ECO:0000313" key="1">
    <source>
        <dbReference type="EMBL" id="AEH91480.1"/>
    </source>
</evidence>
<dbReference type="Proteomes" id="UP000000486">
    <property type="component" value="Chromosome"/>
</dbReference>
<sequence>MLIPKYAENIIVGVKYNDSFNWYITDTELWYLDYNQACYSIEEYPKERKNISILNENTANSFLINIESYKSSTNSLKQNFFKELNRNKEEVTYDYNPSLLVDFDNQILYSNYPESISFEEYIPDNWSGYFQRFFENIPQEYRYWEENSTNYLTRKD</sequence>
<name>A0A0E0UU44_LISMM</name>
<dbReference type="EMBL" id="CP002816">
    <property type="protein sequence ID" value="AEH91480.1"/>
    <property type="molecule type" value="Genomic_DNA"/>
</dbReference>
<accession>A0A0E0UU44</accession>
<dbReference type="AlphaFoldDB" id="A0A0E0UU44"/>
<proteinExistence type="predicted"/>
<dbReference type="PATRIC" id="fig|1030009.3.peg.465"/>
<gene>
    <name evidence="1" type="ordered locus">LMM7_0474</name>
</gene>
<organism evidence="1 2">
    <name type="scientific">Listeria monocytogenes serotype 4a (strain M7)</name>
    <dbReference type="NCBI Taxonomy" id="1030009"/>
    <lineage>
        <taxon>Bacteria</taxon>
        <taxon>Bacillati</taxon>
        <taxon>Bacillota</taxon>
        <taxon>Bacilli</taxon>
        <taxon>Bacillales</taxon>
        <taxon>Listeriaceae</taxon>
        <taxon>Listeria</taxon>
    </lineage>
</organism>
<evidence type="ECO:0000313" key="2">
    <source>
        <dbReference type="Proteomes" id="UP000000486"/>
    </source>
</evidence>